<evidence type="ECO:0000256" key="1">
    <source>
        <dbReference type="SAM" id="SignalP"/>
    </source>
</evidence>
<dbReference type="AlphaFoldDB" id="A0A916NAX8"/>
<feature type="chain" id="PRO_5037248744" evidence="1">
    <location>
        <begin position="21"/>
        <end position="134"/>
    </location>
</feature>
<keyword evidence="1" id="KW-0732">Signal</keyword>
<dbReference type="EMBL" id="OU015584">
    <property type="protein sequence ID" value="CAG5081677.1"/>
    <property type="molecule type" value="Genomic_DNA"/>
</dbReference>
<dbReference type="Proteomes" id="UP000683507">
    <property type="component" value="Chromosome"/>
</dbReference>
<proteinExistence type="predicted"/>
<reference evidence="2" key="1">
    <citation type="submission" date="2021-04" db="EMBL/GenBank/DDBJ databases">
        <authorList>
            <person name="Rodrigo-Torres L."/>
            <person name="Arahal R. D."/>
            <person name="Lucena T."/>
        </authorList>
    </citation>
    <scope>NUCLEOTIDE SEQUENCE</scope>
    <source>
        <strain evidence="2">AS29M-1</strain>
    </source>
</reference>
<accession>A0A916NAX8</accession>
<name>A0A916NAX8_9FLAO</name>
<feature type="signal peptide" evidence="1">
    <location>
        <begin position="1"/>
        <end position="20"/>
    </location>
</feature>
<evidence type="ECO:0000313" key="3">
    <source>
        <dbReference type="Proteomes" id="UP000683507"/>
    </source>
</evidence>
<dbReference type="KEGG" id="ptan:CRYO30217_01700"/>
<protein>
    <submittedName>
        <fullName evidence="2">Uncharacterized protein</fullName>
    </submittedName>
</protein>
<dbReference type="RefSeq" id="WP_258541890.1">
    <property type="nucleotide sequence ID" value="NZ_OU015584.1"/>
</dbReference>
<gene>
    <name evidence="2" type="ORF">CRYO30217_01700</name>
</gene>
<sequence>MRTLLLTLLLTMGWATQSLAQNENWGRATAWFDQETAEKAKDILKEKGKVMFNEGCATGWGAITISYIKKVKVKESNTGEGNYDIFIKIEMADDSIIESKIFLDTVKVEDENGEWVYLAELLGVEGDYCRANEK</sequence>
<evidence type="ECO:0000313" key="2">
    <source>
        <dbReference type="EMBL" id="CAG5081677.1"/>
    </source>
</evidence>
<keyword evidence="3" id="KW-1185">Reference proteome</keyword>
<organism evidence="2 3">
    <name type="scientific">Parvicella tangerina</name>
    <dbReference type="NCBI Taxonomy" id="2829795"/>
    <lineage>
        <taxon>Bacteria</taxon>
        <taxon>Pseudomonadati</taxon>
        <taxon>Bacteroidota</taxon>
        <taxon>Flavobacteriia</taxon>
        <taxon>Flavobacteriales</taxon>
        <taxon>Parvicellaceae</taxon>
        <taxon>Parvicella</taxon>
    </lineage>
</organism>